<comment type="catalytic activity">
    <reaction evidence="11">
        <text>a 6-O-methyl-2'-deoxyguanosine in DNA + L-cysteinyl-[protein] = S-methyl-L-cysteinyl-[protein] + a 2'-deoxyguanosine in DNA</text>
        <dbReference type="Rhea" id="RHEA:24000"/>
        <dbReference type="Rhea" id="RHEA-COMP:10131"/>
        <dbReference type="Rhea" id="RHEA-COMP:10132"/>
        <dbReference type="Rhea" id="RHEA-COMP:11367"/>
        <dbReference type="Rhea" id="RHEA-COMP:11368"/>
        <dbReference type="ChEBI" id="CHEBI:29950"/>
        <dbReference type="ChEBI" id="CHEBI:82612"/>
        <dbReference type="ChEBI" id="CHEBI:85445"/>
        <dbReference type="ChEBI" id="CHEBI:85448"/>
        <dbReference type="EC" id="2.1.1.63"/>
    </reaction>
</comment>
<dbReference type="InParanoid" id="A0A166A019"/>
<gene>
    <name evidence="13" type="ORF">EXIGLDRAFT_773777</name>
</gene>
<dbReference type="PROSITE" id="PS00374">
    <property type="entry name" value="MGMT"/>
    <property type="match status" value="1"/>
</dbReference>
<dbReference type="InterPro" id="IPR001497">
    <property type="entry name" value="MethylDNA_cys_MeTrfase_AS"/>
</dbReference>
<dbReference type="InterPro" id="IPR014048">
    <property type="entry name" value="MethylDNA_cys_MeTrfase_DNA-bd"/>
</dbReference>
<evidence type="ECO:0000256" key="8">
    <source>
        <dbReference type="ARBA" id="ARBA00023204"/>
    </source>
</evidence>
<dbReference type="Gene3D" id="1.10.10.10">
    <property type="entry name" value="Winged helix-like DNA-binding domain superfamily/Winged helix DNA-binding domain"/>
    <property type="match status" value="1"/>
</dbReference>
<evidence type="ECO:0000313" key="14">
    <source>
        <dbReference type="Proteomes" id="UP000077266"/>
    </source>
</evidence>
<reference evidence="13 14" key="1">
    <citation type="journal article" date="2016" name="Mol. Biol. Evol.">
        <title>Comparative Genomics of Early-Diverging Mushroom-Forming Fungi Provides Insights into the Origins of Lignocellulose Decay Capabilities.</title>
        <authorList>
            <person name="Nagy L.G."/>
            <person name="Riley R."/>
            <person name="Tritt A."/>
            <person name="Adam C."/>
            <person name="Daum C."/>
            <person name="Floudas D."/>
            <person name="Sun H."/>
            <person name="Yadav J.S."/>
            <person name="Pangilinan J."/>
            <person name="Larsson K.H."/>
            <person name="Matsuura K."/>
            <person name="Barry K."/>
            <person name="Labutti K."/>
            <person name="Kuo R."/>
            <person name="Ohm R.A."/>
            <person name="Bhattacharya S.S."/>
            <person name="Shirouzu T."/>
            <person name="Yoshinaga Y."/>
            <person name="Martin F.M."/>
            <person name="Grigoriev I.V."/>
            <person name="Hibbett D.S."/>
        </authorList>
    </citation>
    <scope>NUCLEOTIDE SEQUENCE [LARGE SCALE GENOMIC DNA]</scope>
    <source>
        <strain evidence="13 14">HHB12029</strain>
    </source>
</reference>
<dbReference type="NCBIfam" id="TIGR00589">
    <property type="entry name" value="ogt"/>
    <property type="match status" value="1"/>
</dbReference>
<evidence type="ECO:0000256" key="2">
    <source>
        <dbReference type="ARBA" id="ARBA00008711"/>
    </source>
</evidence>
<dbReference type="GO" id="GO:0032259">
    <property type="term" value="P:methylation"/>
    <property type="evidence" value="ECO:0007669"/>
    <property type="project" value="UniProtKB-KW"/>
</dbReference>
<dbReference type="GO" id="GO:0006281">
    <property type="term" value="P:DNA repair"/>
    <property type="evidence" value="ECO:0007669"/>
    <property type="project" value="UniProtKB-KW"/>
</dbReference>
<keyword evidence="14" id="KW-1185">Reference proteome</keyword>
<dbReference type="SUPFAM" id="SSF46767">
    <property type="entry name" value="Methylated DNA-protein cysteine methyltransferase, C-terminal domain"/>
    <property type="match status" value="1"/>
</dbReference>
<protein>
    <recommendedName>
        <fullName evidence="4">Methylated-DNA--protein-cysteine methyltransferase</fullName>
        <ecNumber evidence="3">2.1.1.63</ecNumber>
    </recommendedName>
    <alternativeName>
        <fullName evidence="9">6-O-methylguanine-DNA methyltransferase</fullName>
    </alternativeName>
    <alternativeName>
        <fullName evidence="10">O-6-methylguanine-DNA-alkyltransferase</fullName>
    </alternativeName>
</protein>
<comment type="catalytic activity">
    <reaction evidence="1">
        <text>a 4-O-methyl-thymidine in DNA + L-cysteinyl-[protein] = a thymidine in DNA + S-methyl-L-cysteinyl-[protein]</text>
        <dbReference type="Rhea" id="RHEA:53428"/>
        <dbReference type="Rhea" id="RHEA-COMP:10131"/>
        <dbReference type="Rhea" id="RHEA-COMP:10132"/>
        <dbReference type="Rhea" id="RHEA-COMP:13555"/>
        <dbReference type="Rhea" id="RHEA-COMP:13556"/>
        <dbReference type="ChEBI" id="CHEBI:29950"/>
        <dbReference type="ChEBI" id="CHEBI:82612"/>
        <dbReference type="ChEBI" id="CHEBI:137386"/>
        <dbReference type="ChEBI" id="CHEBI:137387"/>
        <dbReference type="EC" id="2.1.1.63"/>
    </reaction>
</comment>
<evidence type="ECO:0000256" key="9">
    <source>
        <dbReference type="ARBA" id="ARBA00030795"/>
    </source>
</evidence>
<evidence type="ECO:0000256" key="3">
    <source>
        <dbReference type="ARBA" id="ARBA00011918"/>
    </source>
</evidence>
<dbReference type="AlphaFoldDB" id="A0A166A019"/>
<dbReference type="CDD" id="cd06445">
    <property type="entry name" value="ATase"/>
    <property type="match status" value="1"/>
</dbReference>
<keyword evidence="7" id="KW-0227">DNA damage</keyword>
<dbReference type="InterPro" id="IPR036217">
    <property type="entry name" value="MethylDNA_cys_MeTrfase_DNAb"/>
</dbReference>
<dbReference type="PANTHER" id="PTHR10815">
    <property type="entry name" value="METHYLATED-DNA--PROTEIN-CYSTEINE METHYLTRANSFERASE"/>
    <property type="match status" value="1"/>
</dbReference>
<evidence type="ECO:0000313" key="13">
    <source>
        <dbReference type="EMBL" id="KZV87319.1"/>
    </source>
</evidence>
<evidence type="ECO:0000256" key="5">
    <source>
        <dbReference type="ARBA" id="ARBA00022603"/>
    </source>
</evidence>
<feature type="domain" description="Methylated-DNA-[protein]-cysteine S-methyltransferase DNA binding" evidence="12">
    <location>
        <begin position="77"/>
        <end position="162"/>
    </location>
</feature>
<accession>A0A166A019</accession>
<evidence type="ECO:0000256" key="1">
    <source>
        <dbReference type="ARBA" id="ARBA00001286"/>
    </source>
</evidence>
<keyword evidence="5 13" id="KW-0489">Methyltransferase</keyword>
<dbReference type="PANTHER" id="PTHR10815:SF13">
    <property type="entry name" value="METHYLATED-DNA--PROTEIN-CYSTEINE METHYLTRANSFERASE"/>
    <property type="match status" value="1"/>
</dbReference>
<proteinExistence type="inferred from homology"/>
<organism evidence="13 14">
    <name type="scientific">Exidia glandulosa HHB12029</name>
    <dbReference type="NCBI Taxonomy" id="1314781"/>
    <lineage>
        <taxon>Eukaryota</taxon>
        <taxon>Fungi</taxon>
        <taxon>Dikarya</taxon>
        <taxon>Basidiomycota</taxon>
        <taxon>Agaricomycotina</taxon>
        <taxon>Agaricomycetes</taxon>
        <taxon>Auriculariales</taxon>
        <taxon>Exidiaceae</taxon>
        <taxon>Exidia</taxon>
    </lineage>
</organism>
<evidence type="ECO:0000256" key="10">
    <source>
        <dbReference type="ARBA" id="ARBA00031621"/>
    </source>
</evidence>
<dbReference type="STRING" id="1314781.A0A166A019"/>
<dbReference type="Pfam" id="PF01035">
    <property type="entry name" value="DNA_binding_1"/>
    <property type="match status" value="1"/>
</dbReference>
<comment type="similarity">
    <text evidence="2">Belongs to the MGMT family.</text>
</comment>
<keyword evidence="8" id="KW-0234">DNA repair</keyword>
<name>A0A166A019_EXIGL</name>
<dbReference type="GO" id="GO:0003908">
    <property type="term" value="F:methylated-DNA-[protein]-cysteine S-methyltransferase activity"/>
    <property type="evidence" value="ECO:0007669"/>
    <property type="project" value="UniProtKB-EC"/>
</dbReference>
<dbReference type="EMBL" id="KV426129">
    <property type="protein sequence ID" value="KZV87319.1"/>
    <property type="molecule type" value="Genomic_DNA"/>
</dbReference>
<sequence length="179" mass="20163">MFIHNENFEPVKLADENVMQTSIKPNIKPVVVASEPSVESKTLSKPAVLTSAKHIYYPSTSAERLQYRTPEGKALTPFQWDVYDMTLTIPVGSVVTYKELCRRLKQGSPRSVGGALRRNPFAPYIPCHRIIASDLKLGGYCGEWGPGQKANRKLELLSSEGVKFDKENRLKEKNALWRD</sequence>
<dbReference type="InterPro" id="IPR036388">
    <property type="entry name" value="WH-like_DNA-bd_sf"/>
</dbReference>
<evidence type="ECO:0000256" key="4">
    <source>
        <dbReference type="ARBA" id="ARBA00015377"/>
    </source>
</evidence>
<evidence type="ECO:0000256" key="11">
    <source>
        <dbReference type="ARBA" id="ARBA00049348"/>
    </source>
</evidence>
<dbReference type="OrthoDB" id="1907495at2759"/>
<evidence type="ECO:0000256" key="7">
    <source>
        <dbReference type="ARBA" id="ARBA00022763"/>
    </source>
</evidence>
<keyword evidence="6 13" id="KW-0808">Transferase</keyword>
<evidence type="ECO:0000256" key="6">
    <source>
        <dbReference type="ARBA" id="ARBA00022679"/>
    </source>
</evidence>
<dbReference type="Proteomes" id="UP000077266">
    <property type="component" value="Unassembled WGS sequence"/>
</dbReference>
<evidence type="ECO:0000259" key="12">
    <source>
        <dbReference type="Pfam" id="PF01035"/>
    </source>
</evidence>
<dbReference type="EC" id="2.1.1.63" evidence="3"/>